<dbReference type="EMBL" id="FJOG01000007">
    <property type="protein sequence ID" value="CZR56069.1"/>
    <property type="molecule type" value="Genomic_DNA"/>
</dbReference>
<name>A0A1L7WTJ0_9HELO</name>
<sequence>MASQAYAPSLPRDLEEVFSSHEGDREALLKAFMPVFCDHVRADRIFLQPRNPETRVCKVFRWRRNENIPCIYVEDLEEAAKKGILNLDFERNYMFHTALIHGHAHWPPLNVDAVEERRFYGSVQPAVFDGPRVWSTDTHELVEKCLARIAPIMKAYGENAPPRSSFEGLYFRGVLDTSGMTSIQS</sequence>
<reference evidence="1 2" key="1">
    <citation type="submission" date="2016-03" db="EMBL/GenBank/DDBJ databases">
        <authorList>
            <person name="Ploux O."/>
        </authorList>
    </citation>
    <scope>NUCLEOTIDE SEQUENCE [LARGE SCALE GENOMIC DNA]</scope>
    <source>
        <strain evidence="1 2">UAMH 11012</strain>
    </source>
</reference>
<proteinExistence type="predicted"/>
<dbReference type="AlphaFoldDB" id="A0A1L7WTJ0"/>
<organism evidence="1 2">
    <name type="scientific">Phialocephala subalpina</name>
    <dbReference type="NCBI Taxonomy" id="576137"/>
    <lineage>
        <taxon>Eukaryota</taxon>
        <taxon>Fungi</taxon>
        <taxon>Dikarya</taxon>
        <taxon>Ascomycota</taxon>
        <taxon>Pezizomycotina</taxon>
        <taxon>Leotiomycetes</taxon>
        <taxon>Helotiales</taxon>
        <taxon>Mollisiaceae</taxon>
        <taxon>Phialocephala</taxon>
        <taxon>Phialocephala fortinii species complex</taxon>
    </lineage>
</organism>
<accession>A0A1L7WTJ0</accession>
<dbReference type="Proteomes" id="UP000184330">
    <property type="component" value="Unassembled WGS sequence"/>
</dbReference>
<evidence type="ECO:0000313" key="2">
    <source>
        <dbReference type="Proteomes" id="UP000184330"/>
    </source>
</evidence>
<protein>
    <submittedName>
        <fullName evidence="1">Uncharacterized protein</fullName>
    </submittedName>
</protein>
<dbReference type="OrthoDB" id="3491412at2759"/>
<evidence type="ECO:0000313" key="1">
    <source>
        <dbReference type="EMBL" id="CZR56069.1"/>
    </source>
</evidence>
<gene>
    <name evidence="1" type="ORF">PAC_05957</name>
</gene>
<keyword evidence="2" id="KW-1185">Reference proteome</keyword>